<organism evidence="1 2">
    <name type="scientific">Panagrolaimus sp. ES5</name>
    <dbReference type="NCBI Taxonomy" id="591445"/>
    <lineage>
        <taxon>Eukaryota</taxon>
        <taxon>Metazoa</taxon>
        <taxon>Ecdysozoa</taxon>
        <taxon>Nematoda</taxon>
        <taxon>Chromadorea</taxon>
        <taxon>Rhabditida</taxon>
        <taxon>Tylenchina</taxon>
        <taxon>Panagrolaimomorpha</taxon>
        <taxon>Panagrolaimoidea</taxon>
        <taxon>Panagrolaimidae</taxon>
        <taxon>Panagrolaimus</taxon>
    </lineage>
</organism>
<sequence length="89" mass="10223">MSEFMIDGETIITPPPGYGIDQLETLPSSFQNIRNQSIYFGTIPEDPVPLYSLFNGPTIGLGEEILRRIYDRTLVNYDDEDYILYLNEN</sequence>
<accession>A0AC34FP76</accession>
<dbReference type="WBParaSite" id="ES5_v2.g19097.t1">
    <property type="protein sequence ID" value="ES5_v2.g19097.t1"/>
    <property type="gene ID" value="ES5_v2.g19097"/>
</dbReference>
<reference evidence="2" key="1">
    <citation type="submission" date="2022-11" db="UniProtKB">
        <authorList>
            <consortium name="WormBaseParasite"/>
        </authorList>
    </citation>
    <scope>IDENTIFICATION</scope>
</reference>
<name>A0AC34FP76_9BILA</name>
<evidence type="ECO:0000313" key="1">
    <source>
        <dbReference type="Proteomes" id="UP000887579"/>
    </source>
</evidence>
<evidence type="ECO:0000313" key="2">
    <source>
        <dbReference type="WBParaSite" id="ES5_v2.g19097.t1"/>
    </source>
</evidence>
<dbReference type="Proteomes" id="UP000887579">
    <property type="component" value="Unplaced"/>
</dbReference>
<protein>
    <submittedName>
        <fullName evidence="2">Uncharacterized protein</fullName>
    </submittedName>
</protein>
<proteinExistence type="predicted"/>